<accession>A0AAN6X5I6</accession>
<protein>
    <recommendedName>
        <fullName evidence="1">Cupin type-2 domain-containing protein</fullName>
    </recommendedName>
</protein>
<evidence type="ECO:0000259" key="1">
    <source>
        <dbReference type="Pfam" id="PF07883"/>
    </source>
</evidence>
<reference evidence="2" key="2">
    <citation type="submission" date="2023-05" db="EMBL/GenBank/DDBJ databases">
        <authorList>
            <consortium name="Lawrence Berkeley National Laboratory"/>
            <person name="Steindorff A."/>
            <person name="Hensen N."/>
            <person name="Bonometti L."/>
            <person name="Westerberg I."/>
            <person name="Brannstrom I.O."/>
            <person name="Guillou S."/>
            <person name="Cros-Aarteil S."/>
            <person name="Calhoun S."/>
            <person name="Haridas S."/>
            <person name="Kuo A."/>
            <person name="Mondo S."/>
            <person name="Pangilinan J."/>
            <person name="Riley R."/>
            <person name="Labutti K."/>
            <person name="Andreopoulos B."/>
            <person name="Lipzen A."/>
            <person name="Chen C."/>
            <person name="Yanf M."/>
            <person name="Daum C."/>
            <person name="Ng V."/>
            <person name="Clum A."/>
            <person name="Ohm R."/>
            <person name="Martin F."/>
            <person name="Silar P."/>
            <person name="Natvig D."/>
            <person name="Lalanne C."/>
            <person name="Gautier V."/>
            <person name="Ament-Velasquez S.L."/>
            <person name="Kruys A."/>
            <person name="Hutchinson M.I."/>
            <person name="Powell A.J."/>
            <person name="Barry K."/>
            <person name="Miller A.N."/>
            <person name="Grigoriev I.V."/>
            <person name="Debuchy R."/>
            <person name="Gladieux P."/>
            <person name="Thoren M.H."/>
            <person name="Johannesson H."/>
        </authorList>
    </citation>
    <scope>NUCLEOTIDE SEQUENCE</scope>
    <source>
        <strain evidence="2">CBS 315.58</strain>
    </source>
</reference>
<name>A0AAN6X5I6_9PEZI</name>
<dbReference type="AlphaFoldDB" id="A0AAN6X5I6"/>
<dbReference type="Gene3D" id="2.60.120.10">
    <property type="entry name" value="Jelly Rolls"/>
    <property type="match status" value="1"/>
</dbReference>
<dbReference type="InterPro" id="IPR013096">
    <property type="entry name" value="Cupin_2"/>
</dbReference>
<dbReference type="CDD" id="cd02234">
    <property type="entry name" value="cupin_BLR7677-like"/>
    <property type="match status" value="1"/>
</dbReference>
<dbReference type="InterPro" id="IPR011051">
    <property type="entry name" value="RmlC_Cupin_sf"/>
</dbReference>
<dbReference type="SUPFAM" id="SSF51182">
    <property type="entry name" value="RmlC-like cupins"/>
    <property type="match status" value="1"/>
</dbReference>
<evidence type="ECO:0000313" key="2">
    <source>
        <dbReference type="EMBL" id="KAK4194340.1"/>
    </source>
</evidence>
<dbReference type="PANTHER" id="PTHR38599:SF1">
    <property type="entry name" value="CUPIN DOMAIN PROTEIN (AFU_ORTHOLOGUE AFUA_3G13620)"/>
    <property type="match status" value="1"/>
</dbReference>
<dbReference type="PANTHER" id="PTHR38599">
    <property type="entry name" value="CUPIN DOMAIN PROTEIN (AFU_ORTHOLOGUE AFUA_3G13620)"/>
    <property type="match status" value="1"/>
</dbReference>
<gene>
    <name evidence="2" type="ORF">QBC40DRAFT_311535</name>
</gene>
<keyword evidence="3" id="KW-1185">Reference proteome</keyword>
<feature type="domain" description="Cupin type-2" evidence="1">
    <location>
        <begin position="38"/>
        <end position="108"/>
    </location>
</feature>
<comment type="caution">
    <text evidence="2">The sequence shown here is derived from an EMBL/GenBank/DDBJ whole genome shotgun (WGS) entry which is preliminary data.</text>
</comment>
<dbReference type="Proteomes" id="UP001303160">
    <property type="component" value="Unassembled WGS sequence"/>
</dbReference>
<sequence>MESKAEKTQTRPRETIRVLYNYELNDAPGKSIVALELDYPPDGFTPPHRHGGATVMALVTEGHILSGMNGNLPKVYGVGESFIEQPGCHHTVGENNSQHQRAKAIAVFFVDTEVVRQGYEGLTVLDEGW</sequence>
<evidence type="ECO:0000313" key="3">
    <source>
        <dbReference type="Proteomes" id="UP001303160"/>
    </source>
</evidence>
<organism evidence="2 3">
    <name type="scientific">Triangularia verruculosa</name>
    <dbReference type="NCBI Taxonomy" id="2587418"/>
    <lineage>
        <taxon>Eukaryota</taxon>
        <taxon>Fungi</taxon>
        <taxon>Dikarya</taxon>
        <taxon>Ascomycota</taxon>
        <taxon>Pezizomycotina</taxon>
        <taxon>Sordariomycetes</taxon>
        <taxon>Sordariomycetidae</taxon>
        <taxon>Sordariales</taxon>
        <taxon>Podosporaceae</taxon>
        <taxon>Triangularia</taxon>
    </lineage>
</organism>
<reference evidence="2" key="1">
    <citation type="journal article" date="2023" name="Mol. Phylogenet. Evol.">
        <title>Genome-scale phylogeny and comparative genomics of the fungal order Sordariales.</title>
        <authorList>
            <person name="Hensen N."/>
            <person name="Bonometti L."/>
            <person name="Westerberg I."/>
            <person name="Brannstrom I.O."/>
            <person name="Guillou S."/>
            <person name="Cros-Aarteil S."/>
            <person name="Calhoun S."/>
            <person name="Haridas S."/>
            <person name="Kuo A."/>
            <person name="Mondo S."/>
            <person name="Pangilinan J."/>
            <person name="Riley R."/>
            <person name="LaButti K."/>
            <person name="Andreopoulos B."/>
            <person name="Lipzen A."/>
            <person name="Chen C."/>
            <person name="Yan M."/>
            <person name="Daum C."/>
            <person name="Ng V."/>
            <person name="Clum A."/>
            <person name="Steindorff A."/>
            <person name="Ohm R.A."/>
            <person name="Martin F."/>
            <person name="Silar P."/>
            <person name="Natvig D.O."/>
            <person name="Lalanne C."/>
            <person name="Gautier V."/>
            <person name="Ament-Velasquez S.L."/>
            <person name="Kruys A."/>
            <person name="Hutchinson M.I."/>
            <person name="Powell A.J."/>
            <person name="Barry K."/>
            <person name="Miller A.N."/>
            <person name="Grigoriev I.V."/>
            <person name="Debuchy R."/>
            <person name="Gladieux P."/>
            <person name="Hiltunen Thoren M."/>
            <person name="Johannesson H."/>
        </authorList>
    </citation>
    <scope>NUCLEOTIDE SEQUENCE</scope>
    <source>
        <strain evidence="2">CBS 315.58</strain>
    </source>
</reference>
<dbReference type="EMBL" id="MU864070">
    <property type="protein sequence ID" value="KAK4194340.1"/>
    <property type="molecule type" value="Genomic_DNA"/>
</dbReference>
<dbReference type="Pfam" id="PF07883">
    <property type="entry name" value="Cupin_2"/>
    <property type="match status" value="1"/>
</dbReference>
<proteinExistence type="predicted"/>
<dbReference type="InterPro" id="IPR014710">
    <property type="entry name" value="RmlC-like_jellyroll"/>
</dbReference>